<accession>A0A0D1XPH1</accession>
<dbReference type="Proteomes" id="UP000053259">
    <property type="component" value="Unassembled WGS sequence"/>
</dbReference>
<dbReference type="PANTHER" id="PTHR37540">
    <property type="entry name" value="TRANSCRIPTION FACTOR (ACR-2), PUTATIVE-RELATED-RELATED"/>
    <property type="match status" value="1"/>
</dbReference>
<proteinExistence type="predicted"/>
<protein>
    <submittedName>
        <fullName evidence="1">Uncharacterized protein</fullName>
    </submittedName>
</protein>
<dbReference type="EMBL" id="KN847541">
    <property type="protein sequence ID" value="KIW04456.1"/>
    <property type="molecule type" value="Genomic_DNA"/>
</dbReference>
<dbReference type="STRING" id="253628.A0A0D1XPH1"/>
<gene>
    <name evidence="1" type="ORF">PV09_04721</name>
</gene>
<dbReference type="InParanoid" id="A0A0D1XPH1"/>
<sequence length="473" mass="53812">MEFPFVDNSNIDARTRKQIRSQVMRGKNVGKKKQRVQHGRGKLAILTAKSLEPSEKKPLSSGPDCSSLGQMVALPSKHWSDFDSFSYPRELKPYMRAILNSFLSTAGDGLYPRVFCREAARAHHVFFELFVSDETFFHCLLAIAEGHHHMLVGDFNVSFFTLKCLSNTYRGISNDLAKNSVPTYGTIASVMSLVMHESLFGVVKISKLHLEALEKMINLKGGLHIFERYPALLHKICRSDLNFALRTGAQPRLYRDSFPRDEVKHIMTNIDANRAESFLEIRDETTRGVFNDCMNISYILNIHYTKSMRPITASSNGHENEMYKMHSFSFQEFLISVGYRLLRAHPLETPNTMNVFDKACYLALLAFIVSILIYPGPKPENLYQLLSDKLRHIITQLDSKNDPFKLWVCCIARISVIHSGKDGIIVDSILASLLQKLNIGTSAKASEILMQFPWIHYFHNEPSIQVLHGICIH</sequence>
<dbReference type="AlphaFoldDB" id="A0A0D1XPH1"/>
<dbReference type="RefSeq" id="XP_016214325.1">
    <property type="nucleotide sequence ID" value="XM_016358123.1"/>
</dbReference>
<dbReference type="GeneID" id="27312694"/>
<reference evidence="1 2" key="1">
    <citation type="submission" date="2015-01" db="EMBL/GenBank/DDBJ databases">
        <title>The Genome Sequence of Ochroconis gallopava CBS43764.</title>
        <authorList>
            <consortium name="The Broad Institute Genomics Platform"/>
            <person name="Cuomo C."/>
            <person name="de Hoog S."/>
            <person name="Gorbushina A."/>
            <person name="Stielow B."/>
            <person name="Teixiera M."/>
            <person name="Abouelleil A."/>
            <person name="Chapman S.B."/>
            <person name="Priest M."/>
            <person name="Young S.K."/>
            <person name="Wortman J."/>
            <person name="Nusbaum C."/>
            <person name="Birren B."/>
        </authorList>
    </citation>
    <scope>NUCLEOTIDE SEQUENCE [LARGE SCALE GENOMIC DNA]</scope>
    <source>
        <strain evidence="1 2">CBS 43764</strain>
    </source>
</reference>
<evidence type="ECO:0000313" key="1">
    <source>
        <dbReference type="EMBL" id="KIW04456.1"/>
    </source>
</evidence>
<dbReference type="VEuPathDB" id="FungiDB:PV09_04721"/>
<dbReference type="InterPro" id="IPR021858">
    <property type="entry name" value="Fun_TF"/>
</dbReference>
<keyword evidence="2" id="KW-1185">Reference proteome</keyword>
<dbReference type="HOGENOM" id="CLU_023254_3_1_1"/>
<name>A0A0D1XPH1_9PEZI</name>
<evidence type="ECO:0000313" key="2">
    <source>
        <dbReference type="Proteomes" id="UP000053259"/>
    </source>
</evidence>
<organism evidence="1 2">
    <name type="scientific">Verruconis gallopava</name>
    <dbReference type="NCBI Taxonomy" id="253628"/>
    <lineage>
        <taxon>Eukaryota</taxon>
        <taxon>Fungi</taxon>
        <taxon>Dikarya</taxon>
        <taxon>Ascomycota</taxon>
        <taxon>Pezizomycotina</taxon>
        <taxon>Dothideomycetes</taxon>
        <taxon>Pleosporomycetidae</taxon>
        <taxon>Venturiales</taxon>
        <taxon>Sympoventuriaceae</taxon>
        <taxon>Verruconis</taxon>
    </lineage>
</organism>
<dbReference type="Pfam" id="PF11951">
    <property type="entry name" value="Fungal_trans_2"/>
    <property type="match status" value="1"/>
</dbReference>
<dbReference type="OrthoDB" id="4158087at2759"/>